<gene>
    <name evidence="3" type="ORF">GFH30_07315</name>
    <name evidence="2" type="ORF">GHJ48_02290</name>
</gene>
<reference evidence="4 5" key="1">
    <citation type="submission" date="2019-10" db="EMBL/GenBank/DDBJ databases">
        <authorList>
            <person name="Dong K."/>
        </authorList>
    </citation>
    <scope>NUCLEOTIDE SEQUENCE [LARGE SCALE GENOMIC DNA]</scope>
    <source>
        <strain evidence="4">dk386</strain>
        <strain evidence="3">Dk386</strain>
        <strain evidence="5">dk771</strain>
        <strain evidence="2">Dk771</strain>
    </source>
</reference>
<sequence length="432" mass="48595">MKNNIFLDGLRSVARVGETAVIAAKAGIKYATEKPSNARLMRETFEDLGSTYIKLGQFIASTPSLFPREFVEEFQGCLDQTPSLPFSYVQQVLASEFAERNLDEIFASIDEKPLGSASIAQVHAAKLVSGEDVVIKVQKPGVETILYTDLNVLHWSAKLLEKAVPKVKFASLADIVDEIKTRMVREVDFIEEAKNLDDFVNYLNVTNNQAAIAPKVYHQYSTRRVLTMQRLYGVPLTDFDVVKKVSKDPSQVLITAMNTWFGSLMMCESFHADLHAGNLMLLEDGRVGFIDFGIVGQLNPQVWTACIAFMDALQNTNYDLMAENMLKMGMTDVAIDTNVLSADLERLFSGVLMADPQELLSSNPADLNDIMMDMVAVGERHGIRFPRDFALLFKQMLYFDRFMRILAPYTDIYADQRLQMIQDLDPNVLLKH</sequence>
<protein>
    <submittedName>
        <fullName evidence="2">AarF/ABC1/UbiB kinase family protein</fullName>
    </submittedName>
</protein>
<dbReference type="AlphaFoldDB" id="A0A5Q0P9T6"/>
<accession>A0A5Q0P9T6</accession>
<dbReference type="EMBL" id="CP045650">
    <property type="protein sequence ID" value="QGA12308.1"/>
    <property type="molecule type" value="Genomic_DNA"/>
</dbReference>
<evidence type="ECO:0000313" key="2">
    <source>
        <dbReference type="EMBL" id="MQW91241.1"/>
    </source>
</evidence>
<dbReference type="EMBL" id="WITK01000002">
    <property type="protein sequence ID" value="MQW91241.1"/>
    <property type="molecule type" value="Genomic_DNA"/>
</dbReference>
<dbReference type="PANTHER" id="PTHR43173">
    <property type="entry name" value="ABC1 FAMILY PROTEIN"/>
    <property type="match status" value="1"/>
</dbReference>
<dbReference type="InterPro" id="IPR051130">
    <property type="entry name" value="Mito_struct-func_regulator"/>
</dbReference>
<name>A0A5Q0P9T6_9GAMM</name>
<dbReference type="InterPro" id="IPR011009">
    <property type="entry name" value="Kinase-like_dom_sf"/>
</dbReference>
<dbReference type="RefSeq" id="WP_153373397.1">
    <property type="nucleotide sequence ID" value="NZ_CP045650.1"/>
</dbReference>
<feature type="domain" description="Protein kinase" evidence="1">
    <location>
        <begin position="108"/>
        <end position="432"/>
    </location>
</feature>
<dbReference type="InterPro" id="IPR004147">
    <property type="entry name" value="ABC1_dom"/>
</dbReference>
<dbReference type="GO" id="GO:0005524">
    <property type="term" value="F:ATP binding"/>
    <property type="evidence" value="ECO:0007669"/>
    <property type="project" value="InterPro"/>
</dbReference>
<organism evidence="2 5">
    <name type="scientific">Acinetobacter wanghuae</name>
    <dbReference type="NCBI Taxonomy" id="2662362"/>
    <lineage>
        <taxon>Bacteria</taxon>
        <taxon>Pseudomonadati</taxon>
        <taxon>Pseudomonadota</taxon>
        <taxon>Gammaproteobacteria</taxon>
        <taxon>Moraxellales</taxon>
        <taxon>Moraxellaceae</taxon>
        <taxon>Acinetobacter</taxon>
    </lineage>
</organism>
<dbReference type="PROSITE" id="PS50011">
    <property type="entry name" value="PROTEIN_KINASE_DOM"/>
    <property type="match status" value="1"/>
</dbReference>
<keyword evidence="2" id="KW-0808">Transferase</keyword>
<dbReference type="PANTHER" id="PTHR43173:SF22">
    <property type="entry name" value="OS07G0227800 PROTEIN"/>
    <property type="match status" value="1"/>
</dbReference>
<evidence type="ECO:0000259" key="1">
    <source>
        <dbReference type="PROSITE" id="PS50011"/>
    </source>
</evidence>
<proteinExistence type="predicted"/>
<dbReference type="CDD" id="cd05121">
    <property type="entry name" value="ABC1_ADCK3-like"/>
    <property type="match status" value="1"/>
</dbReference>
<keyword evidence="2" id="KW-0418">Kinase</keyword>
<dbReference type="GO" id="GO:0004672">
    <property type="term" value="F:protein kinase activity"/>
    <property type="evidence" value="ECO:0007669"/>
    <property type="project" value="InterPro"/>
</dbReference>
<dbReference type="SUPFAM" id="SSF56112">
    <property type="entry name" value="Protein kinase-like (PK-like)"/>
    <property type="match status" value="1"/>
</dbReference>
<evidence type="ECO:0000313" key="5">
    <source>
        <dbReference type="Proteomes" id="UP000480556"/>
    </source>
</evidence>
<dbReference type="Pfam" id="PF03109">
    <property type="entry name" value="ABC1"/>
    <property type="match status" value="1"/>
</dbReference>
<evidence type="ECO:0000313" key="3">
    <source>
        <dbReference type="EMBL" id="QGA12308.1"/>
    </source>
</evidence>
<dbReference type="Proteomes" id="UP000327478">
    <property type="component" value="Chromosome"/>
</dbReference>
<keyword evidence="4" id="KW-1185">Reference proteome</keyword>
<evidence type="ECO:0000313" key="4">
    <source>
        <dbReference type="Proteomes" id="UP000327478"/>
    </source>
</evidence>
<dbReference type="Proteomes" id="UP000480556">
    <property type="component" value="Unassembled WGS sequence"/>
</dbReference>
<dbReference type="InterPro" id="IPR000719">
    <property type="entry name" value="Prot_kinase_dom"/>
</dbReference>